<reference evidence="1" key="1">
    <citation type="submission" date="2015-04" db="EMBL/GenBank/DDBJ databases">
        <title>The genome sequence of the plant pathogenic Rhizarian Plasmodiophora brassicae reveals insights in its biotrophic life cycle and the origin of chitin synthesis.</title>
        <authorList>
            <person name="Schwelm A."/>
            <person name="Fogelqvist J."/>
            <person name="Knaust A."/>
            <person name="Julke S."/>
            <person name="Lilja T."/>
            <person name="Dhandapani V."/>
            <person name="Bonilla-Rosso G."/>
            <person name="Karlsson M."/>
            <person name="Shevchenko A."/>
            <person name="Choi S.R."/>
            <person name="Kim H.G."/>
            <person name="Park J.Y."/>
            <person name="Lim Y.P."/>
            <person name="Ludwig-Muller J."/>
            <person name="Dixelius C."/>
        </authorList>
    </citation>
    <scope>NUCLEOTIDE SEQUENCE</scope>
    <source>
        <tissue evidence="1">Potato root galls</tissue>
    </source>
</reference>
<accession>A0A0H5QV32</accession>
<organism evidence="1">
    <name type="scientific">Spongospora subterranea</name>
    <dbReference type="NCBI Taxonomy" id="70186"/>
    <lineage>
        <taxon>Eukaryota</taxon>
        <taxon>Sar</taxon>
        <taxon>Rhizaria</taxon>
        <taxon>Endomyxa</taxon>
        <taxon>Phytomyxea</taxon>
        <taxon>Plasmodiophorida</taxon>
        <taxon>Plasmodiophoridae</taxon>
        <taxon>Spongospora</taxon>
    </lineage>
</organism>
<dbReference type="AlphaFoldDB" id="A0A0H5QV32"/>
<sequence>MPTLILIPTLGIIPWFLSQISSLWFPIRVILDQFHPKSDGSCSNRYYESKPVSTIRFGHLFTVLISLQKPLPVFFLSWFWNCTTSPSSLSISSFLSPSDEAFLGALRQKSLHTISSSTDINRAFTLSSSLQLSAISDTLHRAERLGQFMDDSGMLPYHASLADFNQNLNYFLSSILIARLNTIDDIRQALTASDNTFNQFLTRSVSAFPENISLQEVTLRCSQLLFTERRDMAGAVQILEMAPGSGSKFRCAVSILRVVIDALFSIFFIHVCDVPPREKVSLAANDWVATLSLLRIVHLMVADKDVIMDIRMEPLDEFSMLLLEEIRINHLAVVVKMAVEADAFSVANSHNFALMFPDFTSASLNIDCRLTKRTSAARRDFILWCLTNRDSDQENALMTLARDLHVHDAVLQNRLVQFLSESPKHPAVVSYLIGSESSYSPAIAALFVERCHTFLVDAVSALVAASNSRSRTVNSQAKSTLNALPAGAISWLEGELGELGGQKRYRSMSAILSLASDLQQLSRYVLEYMSVDGDEANPARIESMKQIQRTVDALVDALSAINDGKNRVKLSE</sequence>
<evidence type="ECO:0000313" key="1">
    <source>
        <dbReference type="EMBL" id="CRZ05441.1"/>
    </source>
</evidence>
<name>A0A0H5QV32_9EUKA</name>
<proteinExistence type="predicted"/>
<dbReference type="EMBL" id="HACM01004999">
    <property type="protein sequence ID" value="CRZ05441.1"/>
    <property type="molecule type" value="Transcribed_RNA"/>
</dbReference>
<protein>
    <submittedName>
        <fullName evidence="1">Uncharacterized protein</fullName>
    </submittedName>
</protein>